<protein>
    <recommendedName>
        <fullName evidence="3">C2H2-type domain-containing protein</fullName>
    </recommendedName>
</protein>
<sequence>MSILRPPAYLSDLAEPSRSGTAELVGELRTIDRATQPSDARRHGVHPRLVLSPAAPRDDGRQDRMYLLLNLKDDTLLRSVVHLLFQHGHCALSIGETVEDLCPTCERHRSIQSEPSSSKGKKSSKRQHSEVCAAEIPTEDGLDSSRPCSYSLKGEPSDEGNEDMEMTVDVDGDGDGDDDTESFGLNTSLAIYEQQGVEQASPTETVQAKRKSRSNGGEESSEVFECQLCKKHITRQGQYANLMNHLSRHSRLHASKKQYYCTECGASYTRRYLAVSHMRETHPTSTAEPLDYGCELKEEYKNLLDTCFPEAEARRKALMASREENVRLERGDCTERLVVQSMLKLGSPI</sequence>
<comment type="caution">
    <text evidence="4">The sequence shown here is derived from an EMBL/GenBank/DDBJ whole genome shotgun (WGS) entry which is preliminary data.</text>
</comment>
<feature type="region of interest" description="Disordered" evidence="2">
    <location>
        <begin position="196"/>
        <end position="217"/>
    </location>
</feature>
<evidence type="ECO:0000313" key="5">
    <source>
        <dbReference type="Proteomes" id="UP000835052"/>
    </source>
</evidence>
<dbReference type="PROSITE" id="PS00028">
    <property type="entry name" value="ZINC_FINGER_C2H2_1"/>
    <property type="match status" value="1"/>
</dbReference>
<keyword evidence="1" id="KW-0862">Zinc</keyword>
<dbReference type="OrthoDB" id="5834219at2759"/>
<keyword evidence="5" id="KW-1185">Reference proteome</keyword>
<evidence type="ECO:0000313" key="4">
    <source>
        <dbReference type="EMBL" id="CAD6192500.1"/>
    </source>
</evidence>
<evidence type="ECO:0000259" key="3">
    <source>
        <dbReference type="PROSITE" id="PS50157"/>
    </source>
</evidence>
<dbReference type="SMART" id="SM00355">
    <property type="entry name" value="ZnF_C2H2"/>
    <property type="match status" value="2"/>
</dbReference>
<dbReference type="EMBL" id="CAJGYM010000028">
    <property type="protein sequence ID" value="CAD6192500.1"/>
    <property type="molecule type" value="Genomic_DNA"/>
</dbReference>
<dbReference type="PROSITE" id="PS50157">
    <property type="entry name" value="ZINC_FINGER_C2H2_2"/>
    <property type="match status" value="1"/>
</dbReference>
<organism evidence="4 5">
    <name type="scientific">Caenorhabditis auriculariae</name>
    <dbReference type="NCBI Taxonomy" id="2777116"/>
    <lineage>
        <taxon>Eukaryota</taxon>
        <taxon>Metazoa</taxon>
        <taxon>Ecdysozoa</taxon>
        <taxon>Nematoda</taxon>
        <taxon>Chromadorea</taxon>
        <taxon>Rhabditida</taxon>
        <taxon>Rhabditina</taxon>
        <taxon>Rhabditomorpha</taxon>
        <taxon>Rhabditoidea</taxon>
        <taxon>Rhabditidae</taxon>
        <taxon>Peloderinae</taxon>
        <taxon>Caenorhabditis</taxon>
    </lineage>
</organism>
<dbReference type="GO" id="GO:0008270">
    <property type="term" value="F:zinc ion binding"/>
    <property type="evidence" value="ECO:0007669"/>
    <property type="project" value="UniProtKB-KW"/>
</dbReference>
<evidence type="ECO:0000256" key="2">
    <source>
        <dbReference type="SAM" id="MobiDB-lite"/>
    </source>
</evidence>
<evidence type="ECO:0000256" key="1">
    <source>
        <dbReference type="PROSITE-ProRule" id="PRU00042"/>
    </source>
</evidence>
<name>A0A8S1HGQ6_9PELO</name>
<feature type="compositionally biased region" description="Acidic residues" evidence="2">
    <location>
        <begin position="157"/>
        <end position="166"/>
    </location>
</feature>
<dbReference type="AlphaFoldDB" id="A0A8S1HGQ6"/>
<accession>A0A8S1HGQ6</accession>
<feature type="region of interest" description="Disordered" evidence="2">
    <location>
        <begin position="34"/>
        <end position="57"/>
    </location>
</feature>
<proteinExistence type="predicted"/>
<dbReference type="InterPro" id="IPR013087">
    <property type="entry name" value="Znf_C2H2_type"/>
</dbReference>
<dbReference type="Gene3D" id="3.30.160.60">
    <property type="entry name" value="Classic Zinc Finger"/>
    <property type="match status" value="1"/>
</dbReference>
<dbReference type="SUPFAM" id="SSF57667">
    <property type="entry name" value="beta-beta-alpha zinc fingers"/>
    <property type="match status" value="1"/>
</dbReference>
<feature type="region of interest" description="Disordered" evidence="2">
    <location>
        <begin position="108"/>
        <end position="166"/>
    </location>
</feature>
<dbReference type="InterPro" id="IPR036236">
    <property type="entry name" value="Znf_C2H2_sf"/>
</dbReference>
<feature type="domain" description="C2H2-type" evidence="3">
    <location>
        <begin position="259"/>
        <end position="287"/>
    </location>
</feature>
<gene>
    <name evidence="4" type="ORF">CAUJ_LOCUS8419</name>
</gene>
<feature type="compositionally biased region" description="Polar residues" evidence="2">
    <location>
        <begin position="196"/>
        <end position="206"/>
    </location>
</feature>
<keyword evidence="1" id="KW-0479">Metal-binding</keyword>
<dbReference type="Proteomes" id="UP000835052">
    <property type="component" value="Unassembled WGS sequence"/>
</dbReference>
<reference evidence="4" key="1">
    <citation type="submission" date="2020-10" db="EMBL/GenBank/DDBJ databases">
        <authorList>
            <person name="Kikuchi T."/>
        </authorList>
    </citation>
    <scope>NUCLEOTIDE SEQUENCE</scope>
    <source>
        <strain evidence="4">NKZ352</strain>
    </source>
</reference>
<keyword evidence="1" id="KW-0863">Zinc-finger</keyword>